<evidence type="ECO:0000313" key="2">
    <source>
        <dbReference type="Proteomes" id="UP000274907"/>
    </source>
</evidence>
<accession>A0A430I306</accession>
<dbReference type="RefSeq" id="WP_126119422.1">
    <property type="nucleotide sequence ID" value="NZ_RXHJ01000001.1"/>
</dbReference>
<gene>
    <name evidence="1" type="ORF">EAH68_00855</name>
</gene>
<dbReference type="CDD" id="cd00090">
    <property type="entry name" value="HTH_ARSR"/>
    <property type="match status" value="1"/>
</dbReference>
<dbReference type="InterPro" id="IPR011991">
    <property type="entry name" value="ArsR-like_HTH"/>
</dbReference>
<protein>
    <submittedName>
        <fullName evidence="1">ArsR family transcriptional regulator</fullName>
    </submittedName>
</protein>
<dbReference type="Gene3D" id="1.10.10.10">
    <property type="entry name" value="Winged helix-like DNA-binding domain superfamily/Winged helix DNA-binding domain"/>
    <property type="match status" value="1"/>
</dbReference>
<dbReference type="EMBL" id="RXHJ01000001">
    <property type="protein sequence ID" value="RSZ66132.1"/>
    <property type="molecule type" value="Genomic_DNA"/>
</dbReference>
<dbReference type="InterPro" id="IPR036388">
    <property type="entry name" value="WH-like_DNA-bd_sf"/>
</dbReference>
<proteinExistence type="predicted"/>
<keyword evidence="2" id="KW-1185">Reference proteome</keyword>
<dbReference type="Proteomes" id="UP000274907">
    <property type="component" value="Unassembled WGS sequence"/>
</dbReference>
<evidence type="ECO:0000313" key="1">
    <source>
        <dbReference type="EMBL" id="RSZ66132.1"/>
    </source>
</evidence>
<reference evidence="1 2" key="1">
    <citation type="submission" date="2018-12" db="EMBL/GenBank/DDBJ databases">
        <title>YIM 101343 draft genome.</title>
        <authorList>
            <person name="Chen X."/>
        </authorList>
    </citation>
    <scope>NUCLEOTIDE SEQUENCE [LARGE SCALE GENOMIC DNA]</scope>
    <source>
        <strain evidence="1 2">YIM 101343</strain>
    </source>
</reference>
<comment type="caution">
    <text evidence="1">The sequence shown here is derived from an EMBL/GenBank/DDBJ whole genome shotgun (WGS) entry which is preliminary data.</text>
</comment>
<dbReference type="SUPFAM" id="SSF46785">
    <property type="entry name" value="Winged helix' DNA-binding domain"/>
    <property type="match status" value="1"/>
</dbReference>
<organism evidence="1 2">
    <name type="scientific">Corynebacterium hylobatis</name>
    <dbReference type="NCBI Taxonomy" id="1859290"/>
    <lineage>
        <taxon>Bacteria</taxon>
        <taxon>Bacillati</taxon>
        <taxon>Actinomycetota</taxon>
        <taxon>Actinomycetes</taxon>
        <taxon>Mycobacteriales</taxon>
        <taxon>Corynebacteriaceae</taxon>
        <taxon>Corynebacterium</taxon>
    </lineage>
</organism>
<dbReference type="AlphaFoldDB" id="A0A430I306"/>
<dbReference type="OrthoDB" id="3730926at2"/>
<name>A0A430I306_9CORY</name>
<sequence length="153" mass="16648">MDQTTALERRLRSIEARLSDLESPAAAHIPEPGVEDSVLFVGDVTYGGGRRARYHWHRPAGALTGMPWDENLERLAALAHPLRGAILRRLFQSPATAAELVEEDIVGSTGAAYHHLGALHSGGWITREPGGRHSLRTARVIPLLSIIAATEEH</sequence>
<dbReference type="InterPro" id="IPR036390">
    <property type="entry name" value="WH_DNA-bd_sf"/>
</dbReference>